<dbReference type="InterPro" id="IPR005564">
    <property type="entry name" value="Major_capsid_GpE"/>
</dbReference>
<dbReference type="Pfam" id="PF03864">
    <property type="entry name" value="Phage_cap_E"/>
    <property type="match status" value="1"/>
</dbReference>
<protein>
    <submittedName>
        <fullName evidence="1">Phage capsid protein</fullName>
    </submittedName>
</protein>
<dbReference type="AlphaFoldDB" id="A0A2J0Q4V1"/>
<organism evidence="1 2">
    <name type="scientific">Enterobacter hormaechei</name>
    <dbReference type="NCBI Taxonomy" id="158836"/>
    <lineage>
        <taxon>Bacteria</taxon>
        <taxon>Pseudomonadati</taxon>
        <taxon>Pseudomonadota</taxon>
        <taxon>Gammaproteobacteria</taxon>
        <taxon>Enterobacterales</taxon>
        <taxon>Enterobacteriaceae</taxon>
        <taxon>Enterobacter</taxon>
        <taxon>Enterobacter cloacae complex</taxon>
    </lineage>
</organism>
<comment type="caution">
    <text evidence="1">The sequence shown here is derived from an EMBL/GenBank/DDBJ whole genome shotgun (WGS) entry which is preliminary data.</text>
</comment>
<evidence type="ECO:0000313" key="1">
    <source>
        <dbReference type="EMBL" id="PJD86669.1"/>
    </source>
</evidence>
<dbReference type="EMBL" id="NEEW01000005">
    <property type="protein sequence ID" value="PJD86669.1"/>
    <property type="molecule type" value="Genomic_DNA"/>
</dbReference>
<evidence type="ECO:0000313" key="2">
    <source>
        <dbReference type="Proteomes" id="UP000229974"/>
    </source>
</evidence>
<name>A0A2J0Q4V1_9ENTR</name>
<reference evidence="1 2" key="1">
    <citation type="journal article" date="2017" name="J. Antimicrob. Chemother.">
        <title>Characterization of the population structure, drug resistance mechanisms and plasmids of the community-associated Enterobacter cloacae complex in China.</title>
        <authorList>
            <person name="Zhou K."/>
            <person name="Yu W."/>
            <person name="Cao X."/>
            <person name="Shen P."/>
            <person name="Lu H."/>
            <person name="Luo Q."/>
            <person name="Rossen J.W.A."/>
            <person name="Xiao Y."/>
        </authorList>
    </citation>
    <scope>NUCLEOTIDE SEQUENCE [LARGE SCALE GENOMIC DNA]</scope>
    <source>
        <strain evidence="1 2">ECC904</strain>
    </source>
</reference>
<sequence>MTKIVIGREMVDLAPIFQALPERNYLMNALDLFDGVGVQNPKVVVTQLLDDNYSLFNTPQSRYSSNHDTTARQNGKEYLVEIPWFAREDTFKPVDVQGKRVQGTDYEQTVTDLYTEYTGKHKIAYLRTRESYLARCLFKGEVYTPATDDLLISYAELFGVVPMTASVSAATAAQDFDAILDKVQAAAGGLAGQIERVIVFAKPAAFSQIRFSDSMSKAFQYVAPYDDRNLFYQRHELLPGVSTFSLPGSPVDFVKVTDTLILAQMPDDADMVAVPVFSKGSGSTNPYQNIYGAASGNFALIDAAPAEYYSWGYLSERGDAYHVMHENSALPVNHALGMQVKITITA</sequence>
<dbReference type="Proteomes" id="UP000229974">
    <property type="component" value="Unassembled WGS sequence"/>
</dbReference>
<gene>
    <name evidence="1" type="ORF">B9Q30_12410</name>
</gene>
<dbReference type="OrthoDB" id="6626802at2"/>
<proteinExistence type="predicted"/>
<accession>A0A2J0Q4V1</accession>